<dbReference type="STRING" id="580332.Slit_0215"/>
<keyword evidence="3" id="KW-1185">Reference proteome</keyword>
<evidence type="ECO:0000313" key="3">
    <source>
        <dbReference type="Proteomes" id="UP000001625"/>
    </source>
</evidence>
<sequence precursor="true">MRRALATVILLLSLPALALDVDALREKAMKGDYQAQRNLAYTLATGSGAASSQNPTLGCAWYKLILLSGSEKIHDGDIGNVKVYCGQLTTDQQSVADKQARRLAKQIYGD</sequence>
<evidence type="ECO:0000256" key="1">
    <source>
        <dbReference type="SAM" id="SignalP"/>
    </source>
</evidence>
<protein>
    <recommendedName>
        <fullName evidence="4">Sel1 domain protein repeat-containing protein</fullName>
    </recommendedName>
</protein>
<evidence type="ECO:0008006" key="4">
    <source>
        <dbReference type="Google" id="ProtNLM"/>
    </source>
</evidence>
<feature type="signal peptide" evidence="1">
    <location>
        <begin position="1"/>
        <end position="18"/>
    </location>
</feature>
<dbReference type="Proteomes" id="UP000001625">
    <property type="component" value="Chromosome"/>
</dbReference>
<dbReference type="OrthoDB" id="9182331at2"/>
<keyword evidence="1" id="KW-0732">Signal</keyword>
<feature type="chain" id="PRO_5003070523" description="Sel1 domain protein repeat-containing protein" evidence="1">
    <location>
        <begin position="19"/>
        <end position="110"/>
    </location>
</feature>
<dbReference type="EMBL" id="CP001965">
    <property type="protein sequence ID" value="ADE10457.1"/>
    <property type="molecule type" value="Genomic_DNA"/>
</dbReference>
<dbReference type="eggNOG" id="ENOG50337NF">
    <property type="taxonomic scope" value="Bacteria"/>
</dbReference>
<proteinExistence type="predicted"/>
<dbReference type="RefSeq" id="WP_013028356.1">
    <property type="nucleotide sequence ID" value="NC_013959.1"/>
</dbReference>
<dbReference type="KEGG" id="slt:Slit_0215"/>
<dbReference type="AlphaFoldDB" id="D5CUC2"/>
<reference evidence="2 3" key="1">
    <citation type="submission" date="2010-03" db="EMBL/GenBank/DDBJ databases">
        <title>Complete sequence of Sideroxydans lithotrophicus ES-1.</title>
        <authorList>
            <consortium name="US DOE Joint Genome Institute"/>
            <person name="Lucas S."/>
            <person name="Copeland A."/>
            <person name="Lapidus A."/>
            <person name="Cheng J.-F."/>
            <person name="Bruce D."/>
            <person name="Goodwin L."/>
            <person name="Pitluck S."/>
            <person name="Munk A.C."/>
            <person name="Detter J.C."/>
            <person name="Han C."/>
            <person name="Tapia R."/>
            <person name="Larimer F."/>
            <person name="Land M."/>
            <person name="Hauser L."/>
            <person name="Kyrpides N."/>
            <person name="Ivanova N."/>
            <person name="Emerson D."/>
            <person name="Woyke T."/>
        </authorList>
    </citation>
    <scope>NUCLEOTIDE SEQUENCE [LARGE SCALE GENOMIC DNA]</scope>
    <source>
        <strain evidence="2 3">ES-1</strain>
    </source>
</reference>
<organism evidence="2 3">
    <name type="scientific">Sideroxydans lithotrophicus (strain ES-1)</name>
    <dbReference type="NCBI Taxonomy" id="580332"/>
    <lineage>
        <taxon>Bacteria</taxon>
        <taxon>Pseudomonadati</taxon>
        <taxon>Pseudomonadota</taxon>
        <taxon>Betaproteobacteria</taxon>
        <taxon>Nitrosomonadales</taxon>
        <taxon>Gallionellaceae</taxon>
        <taxon>Sideroxydans</taxon>
    </lineage>
</organism>
<evidence type="ECO:0000313" key="2">
    <source>
        <dbReference type="EMBL" id="ADE10457.1"/>
    </source>
</evidence>
<dbReference type="HOGENOM" id="CLU_2167941_0_0_4"/>
<gene>
    <name evidence="2" type="ordered locus">Slit_0215</name>
</gene>
<accession>D5CUC2</accession>
<name>D5CUC2_SIDLE</name>